<evidence type="ECO:0000256" key="4">
    <source>
        <dbReference type="ARBA" id="ARBA00012851"/>
    </source>
</evidence>
<dbReference type="GO" id="GO:0008703">
    <property type="term" value="F:5-amino-6-(5-phosphoribosylamino)uracil reductase activity"/>
    <property type="evidence" value="ECO:0007669"/>
    <property type="project" value="InterPro"/>
</dbReference>
<comment type="pathway">
    <text evidence="2">Cofactor biosynthesis; riboflavin biosynthesis.</text>
</comment>
<dbReference type="AlphaFoldDB" id="A0A9P4PZQ7"/>
<proteinExistence type="inferred from homology"/>
<evidence type="ECO:0000256" key="9">
    <source>
        <dbReference type="ARBA" id="ARBA00030073"/>
    </source>
</evidence>
<dbReference type="InterPro" id="IPR024072">
    <property type="entry name" value="DHFR-like_dom_sf"/>
</dbReference>
<dbReference type="InterPro" id="IPR050765">
    <property type="entry name" value="Riboflavin_Biosynth_HTPR"/>
</dbReference>
<evidence type="ECO:0000256" key="10">
    <source>
        <dbReference type="ARBA" id="ARBA00031630"/>
    </source>
</evidence>
<dbReference type="SUPFAM" id="SSF53597">
    <property type="entry name" value="Dihydrofolate reductase-like"/>
    <property type="match status" value="1"/>
</dbReference>
<evidence type="ECO:0000256" key="7">
    <source>
        <dbReference type="ARBA" id="ARBA00022857"/>
    </source>
</evidence>
<reference evidence="14" key="1">
    <citation type="journal article" date="2020" name="Stud. Mycol.">
        <title>101 Dothideomycetes genomes: a test case for predicting lifestyles and emergence of pathogens.</title>
        <authorList>
            <person name="Haridas S."/>
            <person name="Albert R."/>
            <person name="Binder M."/>
            <person name="Bloem J."/>
            <person name="Labutti K."/>
            <person name="Salamov A."/>
            <person name="Andreopoulos B."/>
            <person name="Baker S."/>
            <person name="Barry K."/>
            <person name="Bills G."/>
            <person name="Bluhm B."/>
            <person name="Cannon C."/>
            <person name="Castanera R."/>
            <person name="Culley D."/>
            <person name="Daum C."/>
            <person name="Ezra D."/>
            <person name="Gonzalez J."/>
            <person name="Henrissat B."/>
            <person name="Kuo A."/>
            <person name="Liang C."/>
            <person name="Lipzen A."/>
            <person name="Lutzoni F."/>
            <person name="Magnuson J."/>
            <person name="Mondo S."/>
            <person name="Nolan M."/>
            <person name="Ohm R."/>
            <person name="Pangilinan J."/>
            <person name="Park H.-J."/>
            <person name="Ramirez L."/>
            <person name="Alfaro M."/>
            <person name="Sun H."/>
            <person name="Tritt A."/>
            <person name="Yoshinaga Y."/>
            <person name="Zwiers L.-H."/>
            <person name="Turgeon B."/>
            <person name="Goodwin S."/>
            <person name="Spatafora J."/>
            <person name="Crous P."/>
            <person name="Grigoriev I."/>
        </authorList>
    </citation>
    <scope>NUCLEOTIDE SEQUENCE</scope>
    <source>
        <strain evidence="14">CBS 116435</strain>
    </source>
</reference>
<evidence type="ECO:0000256" key="6">
    <source>
        <dbReference type="ARBA" id="ARBA00022619"/>
    </source>
</evidence>
<dbReference type="Gene3D" id="3.40.430.10">
    <property type="entry name" value="Dihydrofolate Reductase, subunit A"/>
    <property type="match status" value="1"/>
</dbReference>
<sequence>MSGVSELSESDKVFLKAFLPPKSGTRSDGRDPGLPFVTLTYASSLDGMISLSPGVRTTLSGPETKSMTHYLRMHHDAILVGAGTAIADDPGLNSRYPGATLDTQPQPVIVDLRARWDVSGKNVLRLTSGRQGKAPWIISNLDVLPNQALSDAGGSLVHVEFDSTSEAGGGLGVPHTQGQQCSWSSILRSLRKRGIGSIMIEGGARVINSLLAEPMLVDSVIVTIAPTWLGVGGVAVAPSPKFDDAGQRVNSARLEHTVWRQFGADAVLCGRPMR</sequence>
<dbReference type="Proteomes" id="UP000799441">
    <property type="component" value="Unassembled WGS sequence"/>
</dbReference>
<comment type="similarity">
    <text evidence="3">Belongs to the HTP reductase family.</text>
</comment>
<dbReference type="EC" id="1.1.1.302" evidence="4"/>
<comment type="catalytic activity">
    <reaction evidence="12">
        <text>2,5-diamino-6-(1-D-ribitylamino)pyrimidin-4(3H)-one 5'-phosphate + NADP(+) = 2,5-diamino-6-(1-D-ribosylamino)pyrimidin-4(3H)-one 5'-phosphate + NADPH + H(+)</text>
        <dbReference type="Rhea" id="RHEA:27278"/>
        <dbReference type="ChEBI" id="CHEBI:15378"/>
        <dbReference type="ChEBI" id="CHEBI:57783"/>
        <dbReference type="ChEBI" id="CHEBI:58349"/>
        <dbReference type="ChEBI" id="CHEBI:58890"/>
        <dbReference type="ChEBI" id="CHEBI:59545"/>
        <dbReference type="EC" id="1.1.1.302"/>
    </reaction>
</comment>
<evidence type="ECO:0000313" key="14">
    <source>
        <dbReference type="EMBL" id="KAF2717902.1"/>
    </source>
</evidence>
<keyword evidence="6" id="KW-0686">Riboflavin biosynthesis</keyword>
<evidence type="ECO:0000313" key="15">
    <source>
        <dbReference type="Proteomes" id="UP000799441"/>
    </source>
</evidence>
<evidence type="ECO:0000256" key="11">
    <source>
        <dbReference type="ARBA" id="ARBA00047550"/>
    </source>
</evidence>
<protein>
    <recommendedName>
        <fullName evidence="5">2,5-diamino-6-ribosylamino-4(3H)-pyrimidinone 5'-phosphate reductase</fullName>
        <ecNumber evidence="4">1.1.1.302</ecNumber>
    </recommendedName>
    <alternativeName>
        <fullName evidence="10">2,5-diamino-6-(5-phospho-D-ribosylamino)pyrimidin-4(3H)-one reductase</fullName>
    </alternativeName>
    <alternativeName>
        <fullName evidence="9">2,5-diamino-6-ribitylamino-4(3H)-pyrimidinone 5'-phosphate synthase</fullName>
    </alternativeName>
</protein>
<feature type="domain" description="Bacterial bifunctional deaminase-reductase C-terminal" evidence="13">
    <location>
        <begin position="35"/>
        <end position="267"/>
    </location>
</feature>
<dbReference type="PANTHER" id="PTHR38011:SF7">
    <property type="entry name" value="2,5-DIAMINO-6-RIBOSYLAMINO-4(3H)-PYRIMIDINONE 5'-PHOSPHATE REDUCTASE"/>
    <property type="match status" value="1"/>
</dbReference>
<dbReference type="GO" id="GO:0009231">
    <property type="term" value="P:riboflavin biosynthetic process"/>
    <property type="evidence" value="ECO:0007669"/>
    <property type="project" value="UniProtKB-KW"/>
</dbReference>
<evidence type="ECO:0000256" key="1">
    <source>
        <dbReference type="ARBA" id="ARBA00003555"/>
    </source>
</evidence>
<evidence type="ECO:0000259" key="13">
    <source>
        <dbReference type="Pfam" id="PF01872"/>
    </source>
</evidence>
<keyword evidence="15" id="KW-1185">Reference proteome</keyword>
<dbReference type="Pfam" id="PF01872">
    <property type="entry name" value="RibD_C"/>
    <property type="match status" value="1"/>
</dbReference>
<dbReference type="EMBL" id="MU003834">
    <property type="protein sequence ID" value="KAF2717902.1"/>
    <property type="molecule type" value="Genomic_DNA"/>
</dbReference>
<comment type="catalytic activity">
    <reaction evidence="11">
        <text>2,5-diamino-6-(1-D-ribitylamino)pyrimidin-4(3H)-one 5'-phosphate + NAD(+) = 2,5-diamino-6-(1-D-ribosylamino)pyrimidin-4(3H)-one 5'-phosphate + NADH + H(+)</text>
        <dbReference type="Rhea" id="RHEA:27274"/>
        <dbReference type="ChEBI" id="CHEBI:15378"/>
        <dbReference type="ChEBI" id="CHEBI:57540"/>
        <dbReference type="ChEBI" id="CHEBI:57945"/>
        <dbReference type="ChEBI" id="CHEBI:58890"/>
        <dbReference type="ChEBI" id="CHEBI:59545"/>
        <dbReference type="EC" id="1.1.1.302"/>
    </reaction>
</comment>
<comment type="caution">
    <text evidence="14">The sequence shown here is derived from an EMBL/GenBank/DDBJ whole genome shotgun (WGS) entry which is preliminary data.</text>
</comment>
<evidence type="ECO:0000256" key="2">
    <source>
        <dbReference type="ARBA" id="ARBA00005104"/>
    </source>
</evidence>
<dbReference type="InterPro" id="IPR002734">
    <property type="entry name" value="RibDG_C"/>
</dbReference>
<evidence type="ECO:0000256" key="5">
    <source>
        <dbReference type="ARBA" id="ARBA00015035"/>
    </source>
</evidence>
<keyword evidence="8" id="KW-0560">Oxidoreductase</keyword>
<organism evidence="14 15">
    <name type="scientific">Polychaeton citri CBS 116435</name>
    <dbReference type="NCBI Taxonomy" id="1314669"/>
    <lineage>
        <taxon>Eukaryota</taxon>
        <taxon>Fungi</taxon>
        <taxon>Dikarya</taxon>
        <taxon>Ascomycota</taxon>
        <taxon>Pezizomycotina</taxon>
        <taxon>Dothideomycetes</taxon>
        <taxon>Dothideomycetidae</taxon>
        <taxon>Capnodiales</taxon>
        <taxon>Capnodiaceae</taxon>
        <taxon>Polychaeton</taxon>
    </lineage>
</organism>
<comment type="function">
    <text evidence="1">Catalyzes an early step in riboflavin biosynthesis, the NADPH-dependent reduction of the ribose side chain of 2,5-diamino-6-ribosylamino-4(3H)-pyrimidinone 5'-phosphate, yielding 2,5-diamino-6-ribitylamino-4(3H)-pyrimidinone 5'-phosphate.</text>
</comment>
<dbReference type="OrthoDB" id="5432at2759"/>
<gene>
    <name evidence="14" type="ORF">K431DRAFT_288143</name>
</gene>
<evidence type="ECO:0000256" key="3">
    <source>
        <dbReference type="ARBA" id="ARBA00009723"/>
    </source>
</evidence>
<dbReference type="PANTHER" id="PTHR38011">
    <property type="entry name" value="DIHYDROFOLATE REDUCTASE FAMILY PROTEIN (AFU_ORTHOLOGUE AFUA_8G06820)"/>
    <property type="match status" value="1"/>
</dbReference>
<keyword evidence="7" id="KW-0521">NADP</keyword>
<evidence type="ECO:0000256" key="8">
    <source>
        <dbReference type="ARBA" id="ARBA00023002"/>
    </source>
</evidence>
<evidence type="ECO:0000256" key="12">
    <source>
        <dbReference type="ARBA" id="ARBA00049020"/>
    </source>
</evidence>
<name>A0A9P4PZQ7_9PEZI</name>
<accession>A0A9P4PZQ7</accession>